<keyword evidence="4" id="KW-0645">Protease</keyword>
<feature type="domain" description="Peptidase M16 C-terminal" evidence="3">
    <location>
        <begin position="197"/>
        <end position="370"/>
    </location>
</feature>
<dbReference type="Pfam" id="PF00675">
    <property type="entry name" value="Peptidase_M16"/>
    <property type="match status" value="1"/>
</dbReference>
<comment type="caution">
    <text evidence="4">The sequence shown here is derived from an EMBL/GenBank/DDBJ whole genome shotgun (WGS) entry which is preliminary data.</text>
</comment>
<dbReference type="GO" id="GO:0008233">
    <property type="term" value="F:peptidase activity"/>
    <property type="evidence" value="ECO:0007669"/>
    <property type="project" value="UniProtKB-KW"/>
</dbReference>
<dbReference type="GO" id="GO:0006508">
    <property type="term" value="P:proteolysis"/>
    <property type="evidence" value="ECO:0007669"/>
    <property type="project" value="UniProtKB-KW"/>
</dbReference>
<dbReference type="InterPro" id="IPR050361">
    <property type="entry name" value="MPP/UQCRC_Complex"/>
</dbReference>
<proteinExistence type="predicted"/>
<protein>
    <submittedName>
        <fullName evidence="4">Zinc protease</fullName>
        <ecNumber evidence="4">3.4.24.-</ecNumber>
    </submittedName>
</protein>
<dbReference type="PANTHER" id="PTHR11851">
    <property type="entry name" value="METALLOPROTEASE"/>
    <property type="match status" value="1"/>
</dbReference>
<dbReference type="AlphaFoldDB" id="A0A841M2P1"/>
<dbReference type="EMBL" id="JACIIU010000003">
    <property type="protein sequence ID" value="MBB6260418.1"/>
    <property type="molecule type" value="Genomic_DNA"/>
</dbReference>
<dbReference type="RefSeq" id="WP_184220745.1">
    <property type="nucleotide sequence ID" value="NZ_JACIIU010000003.1"/>
</dbReference>
<evidence type="ECO:0000259" key="2">
    <source>
        <dbReference type="Pfam" id="PF00675"/>
    </source>
</evidence>
<keyword evidence="1" id="KW-0732">Signal</keyword>
<gene>
    <name evidence="4" type="ORF">FHS77_000952</name>
</gene>
<name>A0A841M2P1_9HYPH</name>
<feature type="domain" description="Peptidase M16 N-terminal" evidence="2">
    <location>
        <begin position="49"/>
        <end position="189"/>
    </location>
</feature>
<dbReference type="InterPro" id="IPR011249">
    <property type="entry name" value="Metalloenz_LuxS/M16"/>
</dbReference>
<evidence type="ECO:0000313" key="5">
    <source>
        <dbReference type="Proteomes" id="UP000555393"/>
    </source>
</evidence>
<organism evidence="4 5">
    <name type="scientific">Paenochrobactrum gallinarii</name>
    <dbReference type="NCBI Taxonomy" id="643673"/>
    <lineage>
        <taxon>Bacteria</taxon>
        <taxon>Pseudomonadati</taxon>
        <taxon>Pseudomonadota</taxon>
        <taxon>Alphaproteobacteria</taxon>
        <taxon>Hyphomicrobiales</taxon>
        <taxon>Brucellaceae</taxon>
        <taxon>Paenochrobactrum</taxon>
    </lineage>
</organism>
<evidence type="ECO:0000313" key="4">
    <source>
        <dbReference type="EMBL" id="MBB6260418.1"/>
    </source>
</evidence>
<feature type="signal peptide" evidence="1">
    <location>
        <begin position="1"/>
        <end position="31"/>
    </location>
</feature>
<keyword evidence="4" id="KW-0378">Hydrolase</keyword>
<evidence type="ECO:0000259" key="3">
    <source>
        <dbReference type="Pfam" id="PF05193"/>
    </source>
</evidence>
<dbReference type="InterPro" id="IPR007863">
    <property type="entry name" value="Peptidase_M16_C"/>
</dbReference>
<dbReference type="SUPFAM" id="SSF63411">
    <property type="entry name" value="LuxS/MPP-like metallohydrolase"/>
    <property type="match status" value="2"/>
</dbReference>
<dbReference type="Gene3D" id="3.30.830.10">
    <property type="entry name" value="Metalloenzyme, LuxS/M16 peptidase-like"/>
    <property type="match status" value="2"/>
</dbReference>
<dbReference type="InterPro" id="IPR011765">
    <property type="entry name" value="Pept_M16_N"/>
</dbReference>
<accession>A0A841M2P1</accession>
<feature type="chain" id="PRO_5033055204" evidence="1">
    <location>
        <begin position="32"/>
        <end position="441"/>
    </location>
</feature>
<dbReference type="PANTHER" id="PTHR11851:SF224">
    <property type="entry name" value="PROCESSING PROTEASE"/>
    <property type="match status" value="1"/>
</dbReference>
<evidence type="ECO:0000256" key="1">
    <source>
        <dbReference type="SAM" id="SignalP"/>
    </source>
</evidence>
<dbReference type="EC" id="3.4.24.-" evidence="4"/>
<keyword evidence="5" id="KW-1185">Reference proteome</keyword>
<dbReference type="Proteomes" id="UP000555393">
    <property type="component" value="Unassembled WGS sequence"/>
</dbReference>
<dbReference type="Pfam" id="PF05193">
    <property type="entry name" value="Peptidase_M16_C"/>
    <property type="match status" value="1"/>
</dbReference>
<sequence>MLKNLQKRLSSLKTLALVATGVLFLSLPAYAIDIQTVTSEKGVKAWLVSDASVPLISIRFSFKGGSAQDPDGKEGLANYMTGLFDEGAGEQNADRFQENLDNIGAEMSFFASQDRIIGGMKMLSENKDAAFDLLKLAVNEPRFDQDALDRIRYQLIAGIEASQRDPDEIASRKFAEALYGKHPYARPGEGTVASLNSIKPDDLKAFHRKNFARDNLNISVVGDIKAEDLAPVLDKIFGDLPASSELVPVPDAKLAFGVTTSVSYDLPQTSLTFAYPGVDLDDPDFFAAYLMNQIMGGGFSSRLYEEVREKRGLAYSVSSGLNIRDHANALMIATATRPEKAQESLKIIREQVAKMAAEGPTEAELQTAKNYVIGSYAVNNLNSSSAVANTLVGLQDAKRSINFFDERIGLINAVTAEQVKAVAAKLFNTDPAILIVGPAQQ</sequence>
<reference evidence="4 5" key="1">
    <citation type="submission" date="2020-08" db="EMBL/GenBank/DDBJ databases">
        <title>Genomic Encyclopedia of Type Strains, Phase IV (KMG-IV): sequencing the most valuable type-strain genomes for metagenomic binning, comparative biology and taxonomic classification.</title>
        <authorList>
            <person name="Goeker M."/>
        </authorList>
    </citation>
    <scope>NUCLEOTIDE SEQUENCE [LARGE SCALE GENOMIC DNA]</scope>
    <source>
        <strain evidence="4 5">DSM 22336</strain>
    </source>
</reference>
<dbReference type="GO" id="GO:0046872">
    <property type="term" value="F:metal ion binding"/>
    <property type="evidence" value="ECO:0007669"/>
    <property type="project" value="InterPro"/>
</dbReference>